<reference evidence="5" key="1">
    <citation type="submission" date="2022-01" db="EMBL/GenBank/DDBJ databases">
        <title>Genome Sequence Resource for Two Populations of Ditylenchus destructor, the Migratory Endoparasitic Phytonematode.</title>
        <authorList>
            <person name="Zhang H."/>
            <person name="Lin R."/>
            <person name="Xie B."/>
        </authorList>
    </citation>
    <scope>NUCLEOTIDE SEQUENCE</scope>
    <source>
        <strain evidence="5">BazhouSP</strain>
    </source>
</reference>
<comment type="subcellular location">
    <subcellularLocation>
        <location evidence="1">Cytoplasm</location>
    </subcellularLocation>
</comment>
<keyword evidence="6" id="KW-1185">Reference proteome</keyword>
<dbReference type="InterPro" id="IPR000073">
    <property type="entry name" value="AB_hydrolase_1"/>
</dbReference>
<dbReference type="AlphaFoldDB" id="A0AAD4R3S8"/>
<dbReference type="EMBL" id="JAKKPZ010000014">
    <property type="protein sequence ID" value="KAI1713974.1"/>
    <property type="molecule type" value="Genomic_DNA"/>
</dbReference>
<keyword evidence="2" id="KW-0963">Cytoplasm</keyword>
<gene>
    <name evidence="5" type="ORF">DdX_08859</name>
</gene>
<dbReference type="SUPFAM" id="SSF53474">
    <property type="entry name" value="alpha/beta-Hydrolases"/>
    <property type="match status" value="1"/>
</dbReference>
<name>A0AAD4R3S8_9BILA</name>
<accession>A0AAD4R3S8</accession>
<dbReference type="PANTHER" id="PTHR46197">
    <property type="entry name" value="PROTEIN ABHD14B-LIKE"/>
    <property type="match status" value="1"/>
</dbReference>
<dbReference type="Gene3D" id="3.40.50.1820">
    <property type="entry name" value="alpha/beta hydrolase"/>
    <property type="match status" value="1"/>
</dbReference>
<evidence type="ECO:0000313" key="5">
    <source>
        <dbReference type="EMBL" id="KAI1713974.1"/>
    </source>
</evidence>
<comment type="similarity">
    <text evidence="3">Belongs to the AB hydrolase superfamily. ABHD14 family.</text>
</comment>
<protein>
    <submittedName>
        <fullName evidence="5">Protein ABHD14B</fullName>
    </submittedName>
</protein>
<comment type="caution">
    <text evidence="5">The sequence shown here is derived from an EMBL/GenBank/DDBJ whole genome shotgun (WGS) entry which is preliminary data.</text>
</comment>
<evidence type="ECO:0000259" key="4">
    <source>
        <dbReference type="Pfam" id="PF12697"/>
    </source>
</evidence>
<sequence length="336" mass="37007">MGANERPNASILITLASSFADPQKSGGRGMSHVQLRSQLSDSGTLRSFFSPSHSGRLCHQEWNKEDSTAPPRSIICMSNKNLFLEMLDKDPALRQMIKNANLELNLPENFIKLVPKVELTDNVIEVESHSVFYLRSDPPKDHRVRAHIVLVHDQTNTSSIWKQIGTMQIFSAFGYSCIAPDLPGTGKTGGATVDECSRSSFIHAFITGLGLLEVVIIGTSMAGQYLIPVLSENRSQHSFNVQCWVAVALSDTNKLSVDHLSNVTTPCLALRGAWDTSIGMNSTNILSYLPNSRVVVVPDGKHLCHITNPDFFHKLVLNFLDAVLKHVTKSVFVTNL</sequence>
<dbReference type="PANTHER" id="PTHR46197:SF3">
    <property type="entry name" value="AB HYDROLASE-1 DOMAIN-CONTAINING PROTEIN"/>
    <property type="match status" value="1"/>
</dbReference>
<evidence type="ECO:0000256" key="2">
    <source>
        <dbReference type="ARBA" id="ARBA00022490"/>
    </source>
</evidence>
<dbReference type="Proteomes" id="UP001201812">
    <property type="component" value="Unassembled WGS sequence"/>
</dbReference>
<evidence type="ECO:0000313" key="6">
    <source>
        <dbReference type="Proteomes" id="UP001201812"/>
    </source>
</evidence>
<dbReference type="GO" id="GO:0005737">
    <property type="term" value="C:cytoplasm"/>
    <property type="evidence" value="ECO:0007669"/>
    <property type="project" value="UniProtKB-SubCell"/>
</dbReference>
<evidence type="ECO:0000256" key="3">
    <source>
        <dbReference type="ARBA" id="ARBA00037942"/>
    </source>
</evidence>
<evidence type="ECO:0000256" key="1">
    <source>
        <dbReference type="ARBA" id="ARBA00004496"/>
    </source>
</evidence>
<organism evidence="5 6">
    <name type="scientific">Ditylenchus destructor</name>
    <dbReference type="NCBI Taxonomy" id="166010"/>
    <lineage>
        <taxon>Eukaryota</taxon>
        <taxon>Metazoa</taxon>
        <taxon>Ecdysozoa</taxon>
        <taxon>Nematoda</taxon>
        <taxon>Chromadorea</taxon>
        <taxon>Rhabditida</taxon>
        <taxon>Tylenchina</taxon>
        <taxon>Tylenchomorpha</taxon>
        <taxon>Sphaerularioidea</taxon>
        <taxon>Anguinidae</taxon>
        <taxon>Anguininae</taxon>
        <taxon>Ditylenchus</taxon>
    </lineage>
</organism>
<proteinExistence type="inferred from homology"/>
<dbReference type="InterPro" id="IPR029058">
    <property type="entry name" value="AB_hydrolase_fold"/>
</dbReference>
<dbReference type="Pfam" id="PF12697">
    <property type="entry name" value="Abhydrolase_6"/>
    <property type="match status" value="1"/>
</dbReference>
<feature type="domain" description="AB hydrolase-1" evidence="4">
    <location>
        <begin position="148"/>
        <end position="226"/>
    </location>
</feature>